<dbReference type="PANTHER" id="PTHR43267:SF3">
    <property type="entry name" value="THIF PROTEIN"/>
    <property type="match status" value="1"/>
</dbReference>
<keyword evidence="3" id="KW-1185">Reference proteome</keyword>
<dbReference type="CDD" id="cd01483">
    <property type="entry name" value="E1_enzyme_family"/>
    <property type="match status" value="1"/>
</dbReference>
<dbReference type="Gene3D" id="3.40.50.720">
    <property type="entry name" value="NAD(P)-binding Rossmann-like Domain"/>
    <property type="match status" value="1"/>
</dbReference>
<dbReference type="Proteomes" id="UP001501183">
    <property type="component" value="Unassembled WGS sequence"/>
</dbReference>
<comment type="caution">
    <text evidence="2">The sequence shown here is derived from an EMBL/GenBank/DDBJ whole genome shotgun (WGS) entry which is preliminary data.</text>
</comment>
<dbReference type="Pfam" id="PF00899">
    <property type="entry name" value="ThiF"/>
    <property type="match status" value="1"/>
</dbReference>
<sequence length="715" mass="76880">MTPADEYAATLFDEHRPEDAEQLARLRANSGTVFVDRIESQRESLRALLPRPDPHSLDEPPVWAYYPWRRTAVRILGPTAYRRLRLDRNRNKLTGREQQRLAALEVGIVGLSVGHAVALALALEGSCGALRLADFDTVDLSNLNRVPATVFDLGLNKGVVAARRIAEIDPYFRVSVESRGVTAETIGPFLDGLDLVVEECDSLDMKVTVREQARARRLPVLMETSDRGLLDVERFDVEPRRPLFHGLLGDVDSASLAALSTREKVPRVLRLLGAAELSSRMAASLVEVGETVSTWPQLGGDVLLGAATVAAAVRRLGLGQPLPSGRVRVDLDERLTEVRPPAVAAETWHGPDGGEVGMPEDGVTAIVHAAASAPSGGNAQPWRIECDATELRLHLEPDRTTAMDVRFRGSCVALGAALFNARVAAAAHGRLGPVKLFGEGTFLDDAASTLVATMSFGAESDPSLARRYPAVLRRGTNRRAGVPARIDRDTRRALTDAARSEGARLSLLTDRSAVAAVADLLAAAERIRFLEPILHREMIGELRWPGTDSLETGIDVRSLELDDADLATLRVLGRPDAMAMLAQWGLGRALGTLTRDRVRSSSAVAAVTVDGAGPPDFVRGGSAVESVWVAAEEHGLAVQPVSPVFLYGRDAAELTELAPDHDRELAAGRRGLTDLFGLTAGESFALVLRLSHARPASVRSRRRPCDDPAGGDSKG</sequence>
<gene>
    <name evidence="2" type="ORF">GCM10023094_01030</name>
</gene>
<organism evidence="2 3">
    <name type="scientific">Rhodococcus olei</name>
    <dbReference type="NCBI Taxonomy" id="2161675"/>
    <lineage>
        <taxon>Bacteria</taxon>
        <taxon>Bacillati</taxon>
        <taxon>Actinomycetota</taxon>
        <taxon>Actinomycetes</taxon>
        <taxon>Mycobacteriales</taxon>
        <taxon>Nocardiaceae</taxon>
        <taxon>Rhodococcus</taxon>
    </lineage>
</organism>
<evidence type="ECO:0000313" key="3">
    <source>
        <dbReference type="Proteomes" id="UP001501183"/>
    </source>
</evidence>
<proteinExistence type="predicted"/>
<reference evidence="3" key="1">
    <citation type="journal article" date="2019" name="Int. J. Syst. Evol. Microbiol.">
        <title>The Global Catalogue of Microorganisms (GCM) 10K type strain sequencing project: providing services to taxonomists for standard genome sequencing and annotation.</title>
        <authorList>
            <consortium name="The Broad Institute Genomics Platform"/>
            <consortium name="The Broad Institute Genome Sequencing Center for Infectious Disease"/>
            <person name="Wu L."/>
            <person name="Ma J."/>
        </authorList>
    </citation>
    <scope>NUCLEOTIDE SEQUENCE [LARGE SCALE GENOMIC DNA]</scope>
    <source>
        <strain evidence="3">JCM 32206</strain>
    </source>
</reference>
<dbReference type="RefSeq" id="WP_345340969.1">
    <property type="nucleotide sequence ID" value="NZ_BAABFB010000007.1"/>
</dbReference>
<dbReference type="SUPFAM" id="SSF55469">
    <property type="entry name" value="FMN-dependent nitroreductase-like"/>
    <property type="match status" value="1"/>
</dbReference>
<protein>
    <submittedName>
        <fullName evidence="2">Rv1355c family protein</fullName>
    </submittedName>
</protein>
<feature type="domain" description="THIF-type NAD/FAD binding fold" evidence="1">
    <location>
        <begin position="88"/>
        <end position="223"/>
    </location>
</feature>
<dbReference type="EMBL" id="BAABFB010000007">
    <property type="protein sequence ID" value="GAA4471055.1"/>
    <property type="molecule type" value="Genomic_DNA"/>
</dbReference>
<dbReference type="NCBIfam" id="NF005901">
    <property type="entry name" value="PRK07877.1"/>
    <property type="match status" value="1"/>
</dbReference>
<dbReference type="InterPro" id="IPR035985">
    <property type="entry name" value="Ubiquitin-activating_enz"/>
</dbReference>
<evidence type="ECO:0000313" key="2">
    <source>
        <dbReference type="EMBL" id="GAA4471055.1"/>
    </source>
</evidence>
<dbReference type="InterPro" id="IPR000594">
    <property type="entry name" value="ThiF_NAD_FAD-bd"/>
</dbReference>
<dbReference type="InterPro" id="IPR000415">
    <property type="entry name" value="Nitroreductase-like"/>
</dbReference>
<dbReference type="InterPro" id="IPR045886">
    <property type="entry name" value="ThiF/MoeB/HesA"/>
</dbReference>
<evidence type="ECO:0000259" key="1">
    <source>
        <dbReference type="Pfam" id="PF00899"/>
    </source>
</evidence>
<name>A0ABP8NQM4_9NOCA</name>
<dbReference type="Gene3D" id="3.40.109.10">
    <property type="entry name" value="NADH Oxidase"/>
    <property type="match status" value="1"/>
</dbReference>
<dbReference type="PANTHER" id="PTHR43267">
    <property type="entry name" value="TRNA THREONYLCARBAMOYLADENOSINE DEHYDRATASE"/>
    <property type="match status" value="1"/>
</dbReference>
<dbReference type="SUPFAM" id="SSF69572">
    <property type="entry name" value="Activating enzymes of the ubiquitin-like proteins"/>
    <property type="match status" value="1"/>
</dbReference>
<accession>A0ABP8NQM4</accession>